<keyword evidence="4" id="KW-1185">Reference proteome</keyword>
<evidence type="ECO:0000313" key="4">
    <source>
        <dbReference type="Proteomes" id="UP000887565"/>
    </source>
</evidence>
<dbReference type="SUPFAM" id="SSF49879">
    <property type="entry name" value="SMAD/FHA domain"/>
    <property type="match status" value="1"/>
</dbReference>
<dbReference type="SMART" id="SM00524">
    <property type="entry name" value="DWB"/>
    <property type="match status" value="1"/>
</dbReference>
<evidence type="ECO:0000256" key="1">
    <source>
        <dbReference type="ARBA" id="ARBA00023015"/>
    </source>
</evidence>
<dbReference type="Pfam" id="PF03166">
    <property type="entry name" value="MH2"/>
    <property type="match status" value="1"/>
</dbReference>
<dbReference type="GO" id="GO:0071144">
    <property type="term" value="C:heteromeric SMAD protein complex"/>
    <property type="evidence" value="ECO:0007669"/>
    <property type="project" value="TreeGrafter"/>
</dbReference>
<sequence>LSTLRIGEGGIKPEYGGADDGNVVQSSVQAQEQISPMAGDVLSADPRPSKNIVHMPQSRPRAIGPLSPLEANVTNPVNWASQISPVDNQIIFDRADAAATAAMNWNLGALDQANLPFLPQNLNLIDEQSAMACLSTLPRPDFWCSIAYYEMDVQVGETFKVPINYRQVTVDGYVHPASVNRFCLGALSNVHRTPEVDKARIHIGPGVVLTLRNEYDVDLTVESKHSVFVQSFFLDREAGMSPGDTVHKILPKACIKAQSAGKL</sequence>
<dbReference type="GO" id="GO:0060395">
    <property type="term" value="P:SMAD protein signal transduction"/>
    <property type="evidence" value="ECO:0007669"/>
    <property type="project" value="TreeGrafter"/>
</dbReference>
<keyword evidence="2" id="KW-0804">Transcription</keyword>
<evidence type="ECO:0000313" key="5">
    <source>
        <dbReference type="WBParaSite" id="nRc.2.0.1.t37256-RA"/>
    </source>
</evidence>
<protein>
    <submittedName>
        <fullName evidence="5">MH2 domain-containing protein</fullName>
    </submittedName>
</protein>
<reference evidence="5" key="1">
    <citation type="submission" date="2022-11" db="UniProtKB">
        <authorList>
            <consortium name="WormBaseParasite"/>
        </authorList>
    </citation>
    <scope>IDENTIFICATION</scope>
</reference>
<dbReference type="GO" id="GO:0000981">
    <property type="term" value="F:DNA-binding transcription factor activity, RNA polymerase II-specific"/>
    <property type="evidence" value="ECO:0007669"/>
    <property type="project" value="TreeGrafter"/>
</dbReference>
<feature type="domain" description="MH2" evidence="3">
    <location>
        <begin position="143"/>
        <end position="263"/>
    </location>
</feature>
<dbReference type="PROSITE" id="PS51076">
    <property type="entry name" value="MH2"/>
    <property type="match status" value="1"/>
</dbReference>
<dbReference type="InterPro" id="IPR017855">
    <property type="entry name" value="SMAD-like_dom_sf"/>
</dbReference>
<dbReference type="GO" id="GO:0009653">
    <property type="term" value="P:anatomical structure morphogenesis"/>
    <property type="evidence" value="ECO:0007669"/>
    <property type="project" value="TreeGrafter"/>
</dbReference>
<evidence type="ECO:0000256" key="2">
    <source>
        <dbReference type="ARBA" id="ARBA00023163"/>
    </source>
</evidence>
<name>A0A915KGZ6_ROMCU</name>
<dbReference type="GO" id="GO:0051239">
    <property type="term" value="P:regulation of multicellular organismal process"/>
    <property type="evidence" value="ECO:0007669"/>
    <property type="project" value="UniProtKB-ARBA"/>
</dbReference>
<dbReference type="InterPro" id="IPR001132">
    <property type="entry name" value="SMAD_dom_Dwarfin-type"/>
</dbReference>
<dbReference type="GO" id="GO:0030154">
    <property type="term" value="P:cell differentiation"/>
    <property type="evidence" value="ECO:0007669"/>
    <property type="project" value="TreeGrafter"/>
</dbReference>
<dbReference type="Gene3D" id="2.60.200.10">
    <property type="match status" value="1"/>
</dbReference>
<dbReference type="GO" id="GO:0009791">
    <property type="term" value="P:post-embryonic development"/>
    <property type="evidence" value="ECO:0007669"/>
    <property type="project" value="UniProtKB-ARBA"/>
</dbReference>
<dbReference type="PANTHER" id="PTHR13703">
    <property type="entry name" value="SMAD"/>
    <property type="match status" value="1"/>
</dbReference>
<dbReference type="GO" id="GO:0030509">
    <property type="term" value="P:BMP signaling pathway"/>
    <property type="evidence" value="ECO:0007669"/>
    <property type="project" value="TreeGrafter"/>
</dbReference>
<dbReference type="GO" id="GO:0050793">
    <property type="term" value="P:regulation of developmental process"/>
    <property type="evidence" value="ECO:0007669"/>
    <property type="project" value="UniProtKB-ARBA"/>
</dbReference>
<proteinExistence type="predicted"/>
<keyword evidence="1" id="KW-0805">Transcription regulation</keyword>
<organism evidence="4 5">
    <name type="scientific">Romanomermis culicivorax</name>
    <name type="common">Nematode worm</name>
    <dbReference type="NCBI Taxonomy" id="13658"/>
    <lineage>
        <taxon>Eukaryota</taxon>
        <taxon>Metazoa</taxon>
        <taxon>Ecdysozoa</taxon>
        <taxon>Nematoda</taxon>
        <taxon>Enoplea</taxon>
        <taxon>Dorylaimia</taxon>
        <taxon>Mermithida</taxon>
        <taxon>Mermithoidea</taxon>
        <taxon>Mermithidae</taxon>
        <taxon>Romanomermis</taxon>
    </lineage>
</organism>
<dbReference type="GO" id="GO:0070411">
    <property type="term" value="F:I-SMAD binding"/>
    <property type="evidence" value="ECO:0007669"/>
    <property type="project" value="TreeGrafter"/>
</dbReference>
<dbReference type="Proteomes" id="UP000887565">
    <property type="component" value="Unplaced"/>
</dbReference>
<dbReference type="GO" id="GO:0000978">
    <property type="term" value="F:RNA polymerase II cis-regulatory region sequence-specific DNA binding"/>
    <property type="evidence" value="ECO:0007669"/>
    <property type="project" value="TreeGrafter"/>
</dbReference>
<dbReference type="WBParaSite" id="nRc.2.0.1.t37256-RA">
    <property type="protein sequence ID" value="nRc.2.0.1.t37256-RA"/>
    <property type="gene ID" value="nRc.2.0.1.g37256"/>
</dbReference>
<dbReference type="AlphaFoldDB" id="A0A915KGZ6"/>
<dbReference type="InterPro" id="IPR008984">
    <property type="entry name" value="SMAD_FHA_dom_sf"/>
</dbReference>
<dbReference type="PANTHER" id="PTHR13703:SF45">
    <property type="entry name" value="MOTHERS AGAINST DECAPENTAPLEGIC HOMOLOG"/>
    <property type="match status" value="1"/>
</dbReference>
<dbReference type="InterPro" id="IPR013790">
    <property type="entry name" value="Dwarfin"/>
</dbReference>
<evidence type="ECO:0000259" key="3">
    <source>
        <dbReference type="PROSITE" id="PS51076"/>
    </source>
</evidence>
<accession>A0A915KGZ6</accession>